<evidence type="ECO:0000256" key="1">
    <source>
        <dbReference type="ARBA" id="ARBA00023239"/>
    </source>
</evidence>
<dbReference type="CDD" id="cd11613">
    <property type="entry name" value="SAF_AH_GD"/>
    <property type="match status" value="1"/>
</dbReference>
<proteinExistence type="predicted"/>
<dbReference type="GO" id="GO:0016829">
    <property type="term" value="F:lyase activity"/>
    <property type="evidence" value="ECO:0007669"/>
    <property type="project" value="UniProtKB-KW"/>
</dbReference>
<keyword evidence="1" id="KW-0456">Lyase</keyword>
<evidence type="ECO:0000259" key="2">
    <source>
        <dbReference type="SMART" id="SM00858"/>
    </source>
</evidence>
<dbReference type="InterPro" id="IPR052172">
    <property type="entry name" value="UxaA_altronate/galactarate_dh"/>
</dbReference>
<dbReference type="PANTHER" id="PTHR30536">
    <property type="entry name" value="ALTRONATE/GALACTARATE DEHYDRATASE"/>
    <property type="match status" value="1"/>
</dbReference>
<dbReference type="InterPro" id="IPR013974">
    <property type="entry name" value="SAF"/>
</dbReference>
<dbReference type="Gene3D" id="2.30.130.110">
    <property type="match status" value="1"/>
</dbReference>
<dbReference type="EMBL" id="BARW01015936">
    <property type="protein sequence ID" value="GAJ00532.1"/>
    <property type="molecule type" value="Genomic_DNA"/>
</dbReference>
<evidence type="ECO:0000313" key="3">
    <source>
        <dbReference type="EMBL" id="GAJ00532.1"/>
    </source>
</evidence>
<feature type="domain" description="SAF" evidence="2">
    <location>
        <begin position="5"/>
        <end position="82"/>
    </location>
</feature>
<comment type="caution">
    <text evidence="3">The sequence shown here is derived from an EMBL/GenBank/DDBJ whole genome shotgun (WGS) entry which is preliminary data.</text>
</comment>
<dbReference type="AlphaFoldDB" id="X1UAC5"/>
<protein>
    <recommendedName>
        <fullName evidence="2">SAF domain-containing protein</fullName>
    </recommendedName>
</protein>
<dbReference type="GO" id="GO:0019698">
    <property type="term" value="P:D-galacturonate catabolic process"/>
    <property type="evidence" value="ECO:0007669"/>
    <property type="project" value="TreeGrafter"/>
</dbReference>
<dbReference type="PANTHER" id="PTHR30536:SF5">
    <property type="entry name" value="ALTRONATE DEHYDRATASE"/>
    <property type="match status" value="1"/>
</dbReference>
<gene>
    <name evidence="3" type="ORF">S12H4_27860</name>
</gene>
<organism evidence="3">
    <name type="scientific">marine sediment metagenome</name>
    <dbReference type="NCBI Taxonomy" id="412755"/>
    <lineage>
        <taxon>unclassified sequences</taxon>
        <taxon>metagenomes</taxon>
        <taxon>ecological metagenomes</taxon>
    </lineage>
</organism>
<dbReference type="SMART" id="SM00858">
    <property type="entry name" value="SAF"/>
    <property type="match status" value="1"/>
</dbReference>
<sequence>MNPQDNVATALNAIAAGDEVEILSSKQEVVCSVRAKDSLPLGHKIAIAEIKIGTDVKKYGVAIGSALKEIAPGKYVHIHNIKSNRLPLTKHMLGEK</sequence>
<name>X1UAC5_9ZZZZ</name>
<accession>X1UAC5</accession>
<reference evidence="3" key="1">
    <citation type="journal article" date="2014" name="Front. Microbiol.">
        <title>High frequency of phylogenetically diverse reductive dehalogenase-homologous genes in deep subseafloor sedimentary metagenomes.</title>
        <authorList>
            <person name="Kawai M."/>
            <person name="Futagami T."/>
            <person name="Toyoda A."/>
            <person name="Takaki Y."/>
            <person name="Nishi S."/>
            <person name="Hori S."/>
            <person name="Arai W."/>
            <person name="Tsubouchi T."/>
            <person name="Morono Y."/>
            <person name="Uchiyama I."/>
            <person name="Ito T."/>
            <person name="Fujiyama A."/>
            <person name="Inagaki F."/>
            <person name="Takami H."/>
        </authorList>
    </citation>
    <scope>NUCLEOTIDE SEQUENCE</scope>
    <source>
        <strain evidence="3">Expedition CK06-06</strain>
    </source>
</reference>
<dbReference type="InterPro" id="IPR044144">
    <property type="entry name" value="SAF_UxaA/GarD"/>
</dbReference>